<evidence type="ECO:0008006" key="4">
    <source>
        <dbReference type="Google" id="ProtNLM"/>
    </source>
</evidence>
<dbReference type="Proteomes" id="UP000075260">
    <property type="component" value="Unassembled WGS sequence"/>
</dbReference>
<evidence type="ECO:0000313" key="2">
    <source>
        <dbReference type="EMBL" id="KYF69039.1"/>
    </source>
</evidence>
<keyword evidence="1" id="KW-0732">Signal</keyword>
<evidence type="ECO:0000256" key="1">
    <source>
        <dbReference type="SAM" id="SignalP"/>
    </source>
</evidence>
<sequence length="380" mass="40367">MRASCWIASAIALAGVASSSQASADSMDPALARLVREPVAGVGDAAVPCRITGPDNGLYYNPASRYQRCQTDDAAFAKLIAQYGFAIAPSAMHSARTTGYGGFEIGIEAAYTKIDSEADYWQRGTQGPQDPASGNFSIENRSPDSFLQHYSLKVRKGFPFGFELTGAVGFLANTNIVSGGADVRWALFEGFRRGIPAIFPEVAVGGSVRTVTGTEEFQLTVAGVDAQVSKPLPIGGTVVVTPYAGYQWIHIFGDSGLIDLTPNTDAVNYCNFRGLNSPANPVQGADGQTLAHDGQPVCAGGSQADFNNTVVFDAVRMSRHRLHFGAQLRFQMVKFGAHFITDIVSPEDANQGADYEINGENKFAGLGSQWTLALDLGAVF</sequence>
<name>A0A150QM29_SORCE</name>
<comment type="caution">
    <text evidence="2">The sequence shown here is derived from an EMBL/GenBank/DDBJ whole genome shotgun (WGS) entry which is preliminary data.</text>
</comment>
<dbReference type="AlphaFoldDB" id="A0A150QM29"/>
<dbReference type="EMBL" id="JEMA01000505">
    <property type="protein sequence ID" value="KYF69039.1"/>
    <property type="molecule type" value="Genomic_DNA"/>
</dbReference>
<feature type="signal peptide" evidence="1">
    <location>
        <begin position="1"/>
        <end position="24"/>
    </location>
</feature>
<feature type="chain" id="PRO_5007566876" description="Secreted protein" evidence="1">
    <location>
        <begin position="25"/>
        <end position="380"/>
    </location>
</feature>
<protein>
    <recommendedName>
        <fullName evidence="4">Secreted protein</fullName>
    </recommendedName>
</protein>
<organism evidence="2 3">
    <name type="scientific">Sorangium cellulosum</name>
    <name type="common">Polyangium cellulosum</name>
    <dbReference type="NCBI Taxonomy" id="56"/>
    <lineage>
        <taxon>Bacteria</taxon>
        <taxon>Pseudomonadati</taxon>
        <taxon>Myxococcota</taxon>
        <taxon>Polyangia</taxon>
        <taxon>Polyangiales</taxon>
        <taxon>Polyangiaceae</taxon>
        <taxon>Sorangium</taxon>
    </lineage>
</organism>
<reference evidence="2 3" key="1">
    <citation type="submission" date="2014-02" db="EMBL/GenBank/DDBJ databases">
        <title>The small core and large imbalanced accessory genome model reveals a collaborative survival strategy of Sorangium cellulosum strains in nature.</title>
        <authorList>
            <person name="Han K."/>
            <person name="Peng R."/>
            <person name="Blom J."/>
            <person name="Li Y.-Z."/>
        </authorList>
    </citation>
    <scope>NUCLEOTIDE SEQUENCE [LARGE SCALE GENOMIC DNA]</scope>
    <source>
        <strain evidence="2 3">So0008-312</strain>
    </source>
</reference>
<accession>A0A150QM29</accession>
<proteinExistence type="predicted"/>
<gene>
    <name evidence="2" type="ORF">BE15_04850</name>
</gene>
<evidence type="ECO:0000313" key="3">
    <source>
        <dbReference type="Proteomes" id="UP000075260"/>
    </source>
</evidence>
<dbReference type="OrthoDB" id="5394858at2"/>